<comment type="caution">
    <text evidence="2">The sequence shown here is derived from an EMBL/GenBank/DDBJ whole genome shotgun (WGS) entry which is preliminary data.</text>
</comment>
<feature type="transmembrane region" description="Helical" evidence="1">
    <location>
        <begin position="12"/>
        <end position="29"/>
    </location>
</feature>
<evidence type="ECO:0000313" key="3">
    <source>
        <dbReference type="Proteomes" id="UP000661012"/>
    </source>
</evidence>
<keyword evidence="3" id="KW-1185">Reference proteome</keyword>
<name>A0ABR8ZZ68_9GAMM</name>
<keyword evidence="1" id="KW-0812">Transmembrane</keyword>
<feature type="transmembrane region" description="Helical" evidence="1">
    <location>
        <begin position="92"/>
        <end position="114"/>
    </location>
</feature>
<proteinExistence type="predicted"/>
<organism evidence="2 3">
    <name type="scientific">Erwinia persicina</name>
    <dbReference type="NCBI Taxonomy" id="55211"/>
    <lineage>
        <taxon>Bacteria</taxon>
        <taxon>Pseudomonadati</taxon>
        <taxon>Pseudomonadota</taxon>
        <taxon>Gammaproteobacteria</taxon>
        <taxon>Enterobacterales</taxon>
        <taxon>Erwiniaceae</taxon>
        <taxon>Erwinia</taxon>
    </lineage>
</organism>
<reference evidence="2 3" key="1">
    <citation type="journal article" date="2020" name="FEMS Microbiol. Ecol.">
        <title>Temporal dynamics of bacterial communities during seed development and maturation.</title>
        <authorList>
            <person name="Chesneau G."/>
            <person name="Torres-Cortes G."/>
            <person name="Briand M."/>
            <person name="Darrasse A."/>
            <person name="Preveaux A."/>
            <person name="Marais C."/>
            <person name="Jacques M.A."/>
            <person name="Shade A."/>
            <person name="Barret M."/>
        </authorList>
    </citation>
    <scope>NUCLEOTIDE SEQUENCE [LARGE SCALE GENOMIC DNA]</scope>
    <source>
        <strain evidence="2 3">CFBP13732</strain>
    </source>
</reference>
<dbReference type="RefSeq" id="WP_191928396.1">
    <property type="nucleotide sequence ID" value="NZ_JACYMQ010000026.1"/>
</dbReference>
<protein>
    <submittedName>
        <fullName evidence="2">Uncharacterized protein</fullName>
    </submittedName>
</protein>
<feature type="transmembrane region" description="Helical" evidence="1">
    <location>
        <begin position="35"/>
        <end position="56"/>
    </location>
</feature>
<sequence>MKWIKKESKTIWWMPVIFVSLYVIGFVGSESILSFYIISLVIFLGAGMFCSVVHLLLLPKHRIIHLFLMISCVPSSMFWINLKNTDYSCYFIALYSLLGMLFVSFLLLFAWNNYRKEDVNLMKKGMAPDWIIKLTVQNIIKNEVKNRFKGKVSYPVASRMATGVLAETLSSGRSDLFSDNLISTAMSIAEHHITSFETGGHSVPTSHSNEFNPATGLAMTSDYFDAGGDVYGSSLNHDSHFSNDTSISSSLDSNSIDHGSSFNNGFDDNRF</sequence>
<dbReference type="Proteomes" id="UP000661012">
    <property type="component" value="Unassembled WGS sequence"/>
</dbReference>
<evidence type="ECO:0000256" key="1">
    <source>
        <dbReference type="SAM" id="Phobius"/>
    </source>
</evidence>
<evidence type="ECO:0000313" key="2">
    <source>
        <dbReference type="EMBL" id="MBD8109005.1"/>
    </source>
</evidence>
<keyword evidence="1" id="KW-0472">Membrane</keyword>
<gene>
    <name evidence="2" type="ORF">IFT93_21795</name>
</gene>
<accession>A0ABR8ZZ68</accession>
<feature type="transmembrane region" description="Helical" evidence="1">
    <location>
        <begin position="63"/>
        <end position="80"/>
    </location>
</feature>
<dbReference type="EMBL" id="JACYNN010000030">
    <property type="protein sequence ID" value="MBD8109005.1"/>
    <property type="molecule type" value="Genomic_DNA"/>
</dbReference>
<keyword evidence="1" id="KW-1133">Transmembrane helix</keyword>